<keyword evidence="3" id="KW-1185">Reference proteome</keyword>
<feature type="region of interest" description="Disordered" evidence="1">
    <location>
        <begin position="211"/>
        <end position="253"/>
    </location>
</feature>
<name>A0A0W0YZM9_9GAMM</name>
<organism evidence="2 3">
    <name type="scientific">Legionella shakespearei DSM 23087</name>
    <dbReference type="NCBI Taxonomy" id="1122169"/>
    <lineage>
        <taxon>Bacteria</taxon>
        <taxon>Pseudomonadati</taxon>
        <taxon>Pseudomonadota</taxon>
        <taxon>Gammaproteobacteria</taxon>
        <taxon>Legionellales</taxon>
        <taxon>Legionellaceae</taxon>
        <taxon>Legionella</taxon>
    </lineage>
</organism>
<dbReference type="Proteomes" id="UP000054600">
    <property type="component" value="Unassembled WGS sequence"/>
</dbReference>
<dbReference type="RefSeq" id="WP_018578021.1">
    <property type="nucleotide sequence ID" value="NZ_KB892415.1"/>
</dbReference>
<gene>
    <name evidence="2" type="ORF">Lsha_1032</name>
</gene>
<dbReference type="InterPro" id="IPR049927">
    <property type="entry name" value="DotY_N"/>
</dbReference>
<accession>A0A0W0YZM9</accession>
<dbReference type="PATRIC" id="fig|1122169.6.peg.1193"/>
<evidence type="ECO:0000313" key="2">
    <source>
        <dbReference type="EMBL" id="KTD62332.1"/>
    </source>
</evidence>
<dbReference type="OrthoDB" id="5635174at2"/>
<dbReference type="Pfam" id="PF23131">
    <property type="entry name" value="DotY"/>
    <property type="match status" value="1"/>
</dbReference>
<sequence length="253" mass="27966">MVRLPLKDELLAAMKVAENDIDAANYLVQRFKEILTEAKMLDKSKDILEKVEDFAKYVQFKLLSKSQPWSGEAGEKSNFANMQSNIADDAATKLKGAIENGEINGNIKLDMALNDMAQLLRGYSADGKALDSKAVDLLDKLFNAWLAENEVVSKGSTLHECDENGQAKEQNPAEKQKMVEKIKELITNNQEGFAKYLKDKGIPITIQQHKYPEARSEAEKEQDVKAAIEAGTDNKEGMADEEGVRAGPSEASI</sequence>
<protein>
    <submittedName>
        <fullName evidence="2">Substrate of the Dot/Icm secretion system</fullName>
    </submittedName>
</protein>
<dbReference type="InterPro" id="IPR056465">
    <property type="entry name" value="DotY"/>
</dbReference>
<dbReference type="STRING" id="1122169.Lsha_1032"/>
<feature type="compositionally biased region" description="Basic and acidic residues" evidence="1">
    <location>
        <begin position="211"/>
        <end position="244"/>
    </location>
</feature>
<dbReference type="eggNOG" id="ENOG5030NFC">
    <property type="taxonomic scope" value="Bacteria"/>
</dbReference>
<dbReference type="CDD" id="cd22643">
    <property type="entry name" value="DotY_NTD"/>
    <property type="match status" value="1"/>
</dbReference>
<evidence type="ECO:0000256" key="1">
    <source>
        <dbReference type="SAM" id="MobiDB-lite"/>
    </source>
</evidence>
<evidence type="ECO:0000313" key="3">
    <source>
        <dbReference type="Proteomes" id="UP000054600"/>
    </source>
</evidence>
<reference evidence="2 3" key="1">
    <citation type="submission" date="2015-11" db="EMBL/GenBank/DDBJ databases">
        <title>Genomic analysis of 38 Legionella species identifies large and diverse effector repertoires.</title>
        <authorList>
            <person name="Burstein D."/>
            <person name="Amaro F."/>
            <person name="Zusman T."/>
            <person name="Lifshitz Z."/>
            <person name="Cohen O."/>
            <person name="Gilbert J.A."/>
            <person name="Pupko T."/>
            <person name="Shuman H.A."/>
            <person name="Segal G."/>
        </authorList>
    </citation>
    <scope>NUCLEOTIDE SEQUENCE [LARGE SCALE GENOMIC DNA]</scope>
    <source>
        <strain evidence="2 3">ATCC 49655</strain>
    </source>
</reference>
<proteinExistence type="predicted"/>
<dbReference type="EMBL" id="LNYW01000033">
    <property type="protein sequence ID" value="KTD62332.1"/>
    <property type="molecule type" value="Genomic_DNA"/>
</dbReference>
<comment type="caution">
    <text evidence="2">The sequence shown here is derived from an EMBL/GenBank/DDBJ whole genome shotgun (WGS) entry which is preliminary data.</text>
</comment>
<dbReference type="AlphaFoldDB" id="A0A0W0YZM9"/>